<evidence type="ECO:0000313" key="2">
    <source>
        <dbReference type="Proteomes" id="UP000054324"/>
    </source>
</evidence>
<sequence length="95" mass="10916">MAYVHIKRAAHLTLCTGQVLYEVSDQQEIRVCIFFDRLAELFSEGSLCVTFVLFLRGQRRRDWTQMTSLCADVIQSQLETQPSLPCLTVTEMAEK</sequence>
<dbReference type="EMBL" id="KL596646">
    <property type="protein sequence ID" value="KER31389.1"/>
    <property type="molecule type" value="Genomic_DNA"/>
</dbReference>
<dbReference type="Proteomes" id="UP000054324">
    <property type="component" value="Unassembled WGS sequence"/>
</dbReference>
<name>A0A075AIC4_OPIVI</name>
<reference evidence="1 2" key="1">
    <citation type="submission" date="2013-11" db="EMBL/GenBank/DDBJ databases">
        <title>Opisthorchis viverrini - life in the bile duct.</title>
        <authorList>
            <person name="Young N.D."/>
            <person name="Nagarajan N."/>
            <person name="Lin S.J."/>
            <person name="Korhonen P.K."/>
            <person name="Jex A.R."/>
            <person name="Hall R.S."/>
            <person name="Safavi-Hemami H."/>
            <person name="Kaewkong W."/>
            <person name="Bertrand D."/>
            <person name="Gao S."/>
            <person name="Seet Q."/>
            <person name="Wongkham S."/>
            <person name="Teh B.T."/>
            <person name="Wongkham C."/>
            <person name="Intapan P.M."/>
            <person name="Maleewong W."/>
            <person name="Yang X."/>
            <person name="Hu M."/>
            <person name="Wang Z."/>
            <person name="Hofmann A."/>
            <person name="Sternberg P.W."/>
            <person name="Tan P."/>
            <person name="Wang J."/>
            <person name="Gasser R.B."/>
        </authorList>
    </citation>
    <scope>NUCLEOTIDE SEQUENCE [LARGE SCALE GENOMIC DNA]</scope>
</reference>
<dbReference type="RefSeq" id="XP_009164787.1">
    <property type="nucleotide sequence ID" value="XM_009166523.1"/>
</dbReference>
<accession>A0A075AIC4</accession>
<dbReference type="AlphaFoldDB" id="A0A075AIC4"/>
<dbReference type="CTD" id="20316497"/>
<organism evidence="1 2">
    <name type="scientific">Opisthorchis viverrini</name>
    <name type="common">Southeast Asian liver fluke</name>
    <dbReference type="NCBI Taxonomy" id="6198"/>
    <lineage>
        <taxon>Eukaryota</taxon>
        <taxon>Metazoa</taxon>
        <taxon>Spiralia</taxon>
        <taxon>Lophotrochozoa</taxon>
        <taxon>Platyhelminthes</taxon>
        <taxon>Trematoda</taxon>
        <taxon>Digenea</taxon>
        <taxon>Opisthorchiida</taxon>
        <taxon>Opisthorchiata</taxon>
        <taxon>Opisthorchiidae</taxon>
        <taxon>Opisthorchis</taxon>
    </lineage>
</organism>
<evidence type="ECO:0000313" key="1">
    <source>
        <dbReference type="EMBL" id="KER31389.1"/>
    </source>
</evidence>
<dbReference type="GeneID" id="20316497"/>
<keyword evidence="2" id="KW-1185">Reference proteome</keyword>
<gene>
    <name evidence="1" type="ORF">T265_02309</name>
</gene>
<proteinExistence type="predicted"/>
<dbReference type="KEGG" id="ovi:T265_02309"/>
<protein>
    <submittedName>
        <fullName evidence="1">Uncharacterized protein</fullName>
    </submittedName>
</protein>